<dbReference type="AlphaFoldDB" id="A0A2T3AVC6"/>
<keyword evidence="2" id="KW-1185">Reference proteome</keyword>
<dbReference type="Proteomes" id="UP000241818">
    <property type="component" value="Unassembled WGS sequence"/>
</dbReference>
<evidence type="ECO:0000313" key="2">
    <source>
        <dbReference type="Proteomes" id="UP000241818"/>
    </source>
</evidence>
<dbReference type="RefSeq" id="XP_024718581.1">
    <property type="nucleotide sequence ID" value="XM_024863639.1"/>
</dbReference>
<dbReference type="GeneID" id="36571720"/>
<gene>
    <name evidence="1" type="ORF">M430DRAFT_172820</name>
</gene>
<dbReference type="STRING" id="857342.A0A2T3AVC6"/>
<dbReference type="InParanoid" id="A0A2T3AVC6"/>
<evidence type="ECO:0000313" key="1">
    <source>
        <dbReference type="EMBL" id="PSS12583.1"/>
    </source>
</evidence>
<reference evidence="1 2" key="1">
    <citation type="journal article" date="2018" name="New Phytol.">
        <title>Comparative genomics and transcriptomics depict ericoid mycorrhizal fungi as versatile saprotrophs and plant mutualists.</title>
        <authorList>
            <person name="Martino E."/>
            <person name="Morin E."/>
            <person name="Grelet G.A."/>
            <person name="Kuo A."/>
            <person name="Kohler A."/>
            <person name="Daghino S."/>
            <person name="Barry K.W."/>
            <person name="Cichocki N."/>
            <person name="Clum A."/>
            <person name="Dockter R.B."/>
            <person name="Hainaut M."/>
            <person name="Kuo R.C."/>
            <person name="LaButti K."/>
            <person name="Lindahl B.D."/>
            <person name="Lindquist E.A."/>
            <person name="Lipzen A."/>
            <person name="Khouja H.R."/>
            <person name="Magnuson J."/>
            <person name="Murat C."/>
            <person name="Ohm R.A."/>
            <person name="Singer S.W."/>
            <person name="Spatafora J.W."/>
            <person name="Wang M."/>
            <person name="Veneault-Fourrey C."/>
            <person name="Henrissat B."/>
            <person name="Grigoriev I.V."/>
            <person name="Martin F.M."/>
            <person name="Perotto S."/>
        </authorList>
    </citation>
    <scope>NUCLEOTIDE SEQUENCE [LARGE SCALE GENOMIC DNA]</scope>
    <source>
        <strain evidence="1 2">ATCC 22711</strain>
    </source>
</reference>
<accession>A0A2T3AVC6</accession>
<dbReference type="OrthoDB" id="3509362at2759"/>
<organism evidence="1 2">
    <name type="scientific">Amorphotheca resinae ATCC 22711</name>
    <dbReference type="NCBI Taxonomy" id="857342"/>
    <lineage>
        <taxon>Eukaryota</taxon>
        <taxon>Fungi</taxon>
        <taxon>Dikarya</taxon>
        <taxon>Ascomycota</taxon>
        <taxon>Pezizomycotina</taxon>
        <taxon>Leotiomycetes</taxon>
        <taxon>Helotiales</taxon>
        <taxon>Amorphothecaceae</taxon>
        <taxon>Amorphotheca</taxon>
    </lineage>
</organism>
<sequence>MMNFYRKEKVLTACNSLSHSAEESAGFLKALTSSFELSSGAVKAFREGEWTTVKLEDGVEAYVKARQGSAEKSVVME</sequence>
<dbReference type="EMBL" id="KZ679015">
    <property type="protein sequence ID" value="PSS12583.1"/>
    <property type="molecule type" value="Genomic_DNA"/>
</dbReference>
<proteinExistence type="predicted"/>
<name>A0A2T3AVC6_AMORE</name>
<protein>
    <submittedName>
        <fullName evidence="1">Uncharacterized protein</fullName>
    </submittedName>
</protein>